<gene>
    <name evidence="1" type="ORF">EYE40_05890</name>
</gene>
<dbReference type="SUPFAM" id="SSF56784">
    <property type="entry name" value="HAD-like"/>
    <property type="match status" value="1"/>
</dbReference>
<dbReference type="Gene3D" id="1.10.150.240">
    <property type="entry name" value="Putative phosphatase, domain 2"/>
    <property type="match status" value="1"/>
</dbReference>
<dbReference type="Proteomes" id="UP000294194">
    <property type="component" value="Unassembled WGS sequence"/>
</dbReference>
<name>A0A4Q9GQ49_9MICO</name>
<dbReference type="GO" id="GO:0008967">
    <property type="term" value="F:phosphoglycolate phosphatase activity"/>
    <property type="evidence" value="ECO:0007669"/>
    <property type="project" value="TreeGrafter"/>
</dbReference>
<dbReference type="RefSeq" id="WP_130981076.1">
    <property type="nucleotide sequence ID" value="NZ_SISG01000001.1"/>
</dbReference>
<sequence length="222" mass="23450">MNFILWDVDGTLVYNGADAGNLYHDALEIVVGRPLGDRLPGTHGKTDGQIITENLSHFDLDPALHPLVVDQLDELSRLRHDAGNHRELCPGVASALAAVSAGGWTSGLLTGNSAARARYKVTGAGLSADLFDWEHSYFGERDPLRTDLTRRARAELPDARIVIIGDTPNDGLAADAAGMEFLAVGTGAFSLDDLRATSARVVVADLATGLPGILEALGDGTR</sequence>
<comment type="caution">
    <text evidence="1">The sequence shown here is derived from an EMBL/GenBank/DDBJ whole genome shotgun (WGS) entry which is preliminary data.</text>
</comment>
<dbReference type="Gene3D" id="3.40.50.1000">
    <property type="entry name" value="HAD superfamily/HAD-like"/>
    <property type="match status" value="1"/>
</dbReference>
<organism evidence="1 2">
    <name type="scientific">Glaciihabitans arcticus</name>
    <dbReference type="NCBI Taxonomy" id="2668039"/>
    <lineage>
        <taxon>Bacteria</taxon>
        <taxon>Bacillati</taxon>
        <taxon>Actinomycetota</taxon>
        <taxon>Actinomycetes</taxon>
        <taxon>Micrococcales</taxon>
        <taxon>Microbacteriaceae</taxon>
        <taxon>Glaciihabitans</taxon>
    </lineage>
</organism>
<dbReference type="InterPro" id="IPR023198">
    <property type="entry name" value="PGP-like_dom2"/>
</dbReference>
<dbReference type="InterPro" id="IPR023214">
    <property type="entry name" value="HAD_sf"/>
</dbReference>
<dbReference type="AlphaFoldDB" id="A0A4Q9GQ49"/>
<dbReference type="GO" id="GO:0006281">
    <property type="term" value="P:DNA repair"/>
    <property type="evidence" value="ECO:0007669"/>
    <property type="project" value="TreeGrafter"/>
</dbReference>
<keyword evidence="2" id="KW-1185">Reference proteome</keyword>
<proteinExistence type="predicted"/>
<keyword evidence="1" id="KW-0378">Hydrolase</keyword>
<dbReference type="InterPro" id="IPR036412">
    <property type="entry name" value="HAD-like_sf"/>
</dbReference>
<evidence type="ECO:0000313" key="2">
    <source>
        <dbReference type="Proteomes" id="UP000294194"/>
    </source>
</evidence>
<reference evidence="2" key="1">
    <citation type="submission" date="2019-02" db="EMBL/GenBank/DDBJ databases">
        <title>Glaciihabitans arcticus sp. nov., a psychrotolerant bacterium isolated from polar soil.</title>
        <authorList>
            <person name="Dahal R.H."/>
        </authorList>
    </citation>
    <scope>NUCLEOTIDE SEQUENCE [LARGE SCALE GENOMIC DNA]</scope>
    <source>
        <strain evidence="2">RP-3-7</strain>
    </source>
</reference>
<dbReference type="Pfam" id="PF13242">
    <property type="entry name" value="Hydrolase_like"/>
    <property type="match status" value="1"/>
</dbReference>
<accession>A0A4Q9GQ49</accession>
<dbReference type="PANTHER" id="PTHR43434:SF1">
    <property type="entry name" value="PHOSPHOGLYCOLATE PHOSPHATASE"/>
    <property type="match status" value="1"/>
</dbReference>
<dbReference type="PANTHER" id="PTHR43434">
    <property type="entry name" value="PHOSPHOGLYCOLATE PHOSPHATASE"/>
    <property type="match status" value="1"/>
</dbReference>
<protein>
    <submittedName>
        <fullName evidence="1">HAD family hydrolase</fullName>
    </submittedName>
</protein>
<evidence type="ECO:0000313" key="1">
    <source>
        <dbReference type="EMBL" id="TBN56966.1"/>
    </source>
</evidence>
<dbReference type="EMBL" id="SISG01000001">
    <property type="protein sequence ID" value="TBN56966.1"/>
    <property type="molecule type" value="Genomic_DNA"/>
</dbReference>
<dbReference type="InterPro" id="IPR050155">
    <property type="entry name" value="HAD-like_hydrolase_sf"/>
</dbReference>